<proteinExistence type="predicted"/>
<feature type="compositionally biased region" description="Basic and acidic residues" evidence="1">
    <location>
        <begin position="62"/>
        <end position="72"/>
    </location>
</feature>
<feature type="compositionally biased region" description="Basic and acidic residues" evidence="1">
    <location>
        <begin position="46"/>
        <end position="55"/>
    </location>
</feature>
<feature type="region of interest" description="Disordered" evidence="1">
    <location>
        <begin position="1"/>
        <end position="72"/>
    </location>
</feature>
<keyword evidence="3" id="KW-1185">Reference proteome</keyword>
<evidence type="ECO:0000256" key="1">
    <source>
        <dbReference type="SAM" id="MobiDB-lite"/>
    </source>
</evidence>
<sequence length="72" mass="8281">MKTKIPVPEKGKPGNLAEDNPPNENEERDQDNNQNKGRKPAADVQEGMRERDEMMRNSSIKSTDEEPRNEMK</sequence>
<organism evidence="2 3">
    <name type="scientific">Trichuris suis</name>
    <name type="common">pig whipworm</name>
    <dbReference type="NCBI Taxonomy" id="68888"/>
    <lineage>
        <taxon>Eukaryota</taxon>
        <taxon>Metazoa</taxon>
        <taxon>Ecdysozoa</taxon>
        <taxon>Nematoda</taxon>
        <taxon>Enoplea</taxon>
        <taxon>Dorylaimia</taxon>
        <taxon>Trichinellida</taxon>
        <taxon>Trichuridae</taxon>
        <taxon>Trichuris</taxon>
    </lineage>
</organism>
<dbReference type="AlphaFoldDB" id="A0A085LWI0"/>
<dbReference type="EMBL" id="KL363273">
    <property type="protein sequence ID" value="KFD49326.1"/>
    <property type="molecule type" value="Genomic_DNA"/>
</dbReference>
<accession>A0A085LWI0</accession>
<name>A0A085LWI0_9BILA</name>
<protein>
    <submittedName>
        <fullName evidence="2">Uncharacterized protein</fullName>
    </submittedName>
</protein>
<reference evidence="2 3" key="1">
    <citation type="journal article" date="2014" name="Nat. Genet.">
        <title>Genome and transcriptome of the porcine whipworm Trichuris suis.</title>
        <authorList>
            <person name="Jex A.R."/>
            <person name="Nejsum P."/>
            <person name="Schwarz E.M."/>
            <person name="Hu L."/>
            <person name="Young N.D."/>
            <person name="Hall R.S."/>
            <person name="Korhonen P.K."/>
            <person name="Liao S."/>
            <person name="Thamsborg S."/>
            <person name="Xia J."/>
            <person name="Xu P."/>
            <person name="Wang S."/>
            <person name="Scheerlinck J.P."/>
            <person name="Hofmann A."/>
            <person name="Sternberg P.W."/>
            <person name="Wang J."/>
            <person name="Gasser R.B."/>
        </authorList>
    </citation>
    <scope>NUCLEOTIDE SEQUENCE [LARGE SCALE GENOMIC DNA]</scope>
    <source>
        <strain evidence="2">DCEP-RM93M</strain>
    </source>
</reference>
<evidence type="ECO:0000313" key="3">
    <source>
        <dbReference type="Proteomes" id="UP000030764"/>
    </source>
</evidence>
<dbReference type="Proteomes" id="UP000030764">
    <property type="component" value="Unassembled WGS sequence"/>
</dbReference>
<feature type="non-terminal residue" evidence="2">
    <location>
        <position position="72"/>
    </location>
</feature>
<evidence type="ECO:0000313" key="2">
    <source>
        <dbReference type="EMBL" id="KFD49326.1"/>
    </source>
</evidence>
<gene>
    <name evidence="2" type="ORF">M513_09773</name>
</gene>